<dbReference type="Proteomes" id="UP001271648">
    <property type="component" value="Unassembled WGS sequence"/>
</dbReference>
<gene>
    <name evidence="3" type="ORF">QTL97_12550</name>
</gene>
<dbReference type="Pfam" id="PF26509">
    <property type="entry name" value="DUF8171"/>
    <property type="match status" value="1"/>
</dbReference>
<evidence type="ECO:0000313" key="3">
    <source>
        <dbReference type="EMBL" id="MDW0117771.1"/>
    </source>
</evidence>
<dbReference type="RefSeq" id="WP_283733854.1">
    <property type="nucleotide sequence ID" value="NZ_CP125968.1"/>
</dbReference>
<reference evidence="3 4" key="1">
    <citation type="submission" date="2023-06" db="EMBL/GenBank/DDBJ databases">
        <title>Sporosarcina sp. nov., isolated from Korean traditional fermented seafood 'Jeotgal'.</title>
        <authorList>
            <person name="Yang A.I."/>
            <person name="Shin N.-R."/>
        </authorList>
    </citation>
    <scope>NUCLEOTIDE SEQUENCE [LARGE SCALE GENOMIC DNA]</scope>
    <source>
        <strain evidence="3 4">KCTC43456</strain>
    </source>
</reference>
<dbReference type="GO" id="GO:0051301">
    <property type="term" value="P:cell division"/>
    <property type="evidence" value="ECO:0007669"/>
    <property type="project" value="UniProtKB-KW"/>
</dbReference>
<protein>
    <submittedName>
        <fullName evidence="3">Cell division protein FtsQ</fullName>
    </submittedName>
</protein>
<dbReference type="AlphaFoldDB" id="A0AAW9ADQ6"/>
<feature type="transmembrane region" description="Helical" evidence="1">
    <location>
        <begin position="257"/>
        <end position="278"/>
    </location>
</feature>
<proteinExistence type="predicted"/>
<organism evidence="3 4">
    <name type="scientific">Sporosarcina thermotolerans</name>
    <dbReference type="NCBI Taxonomy" id="633404"/>
    <lineage>
        <taxon>Bacteria</taxon>
        <taxon>Bacillati</taxon>
        <taxon>Bacillota</taxon>
        <taxon>Bacilli</taxon>
        <taxon>Bacillales</taxon>
        <taxon>Caryophanaceae</taxon>
        <taxon>Sporosarcina</taxon>
    </lineage>
</organism>
<keyword evidence="3" id="KW-0132">Cell division</keyword>
<evidence type="ECO:0000256" key="1">
    <source>
        <dbReference type="SAM" id="Phobius"/>
    </source>
</evidence>
<sequence length="292" mass="32229">MPTNLSNKDRYTQSQKMMIFILSMSLFGLASLFTELLPEFQLGPIDISISYLAFIPLILVFLFHPLYAAIGASVGDIIFGKLLLGDFGGIAELEGFIEFSLAMYVAGLLVRDPSNRRQVGIAVIVGVGIDQMLSSIVDIGKVWFGIEELETVTGLPESILAIEAFSFVNEMVISGVLFGLIPTLYLLPKLYGKIEPLMGINPRNPDVKGSMLEYISARFVIVAVFLAFVGMVAEYMSDMDINFAVWEPDFLEQFGDGYIWIPISAAAIIVIFIISIAIKMGKKKDEKNKWAV</sequence>
<keyword evidence="4" id="KW-1185">Reference proteome</keyword>
<feature type="transmembrane region" description="Helical" evidence="1">
    <location>
        <begin position="217"/>
        <end position="237"/>
    </location>
</feature>
<accession>A0AAW9ADQ6</accession>
<keyword evidence="1" id="KW-0812">Transmembrane</keyword>
<feature type="transmembrane region" description="Helical" evidence="1">
    <location>
        <begin position="122"/>
        <end position="144"/>
    </location>
</feature>
<name>A0AAW9ADQ6_9BACL</name>
<feature type="transmembrane region" description="Helical" evidence="1">
    <location>
        <begin position="17"/>
        <end position="37"/>
    </location>
</feature>
<feature type="domain" description="DUF8171" evidence="2">
    <location>
        <begin position="18"/>
        <end position="284"/>
    </location>
</feature>
<feature type="transmembrane region" description="Helical" evidence="1">
    <location>
        <begin position="90"/>
        <end position="110"/>
    </location>
</feature>
<keyword evidence="3" id="KW-0131">Cell cycle</keyword>
<evidence type="ECO:0000259" key="2">
    <source>
        <dbReference type="Pfam" id="PF26509"/>
    </source>
</evidence>
<feature type="transmembrane region" description="Helical" evidence="1">
    <location>
        <begin position="49"/>
        <end position="70"/>
    </location>
</feature>
<comment type="caution">
    <text evidence="3">The sequence shown here is derived from an EMBL/GenBank/DDBJ whole genome shotgun (WGS) entry which is preliminary data.</text>
</comment>
<feature type="transmembrane region" description="Helical" evidence="1">
    <location>
        <begin position="164"/>
        <end position="187"/>
    </location>
</feature>
<keyword evidence="1" id="KW-1133">Transmembrane helix</keyword>
<dbReference type="InterPro" id="IPR058484">
    <property type="entry name" value="DUF8171"/>
</dbReference>
<evidence type="ECO:0000313" key="4">
    <source>
        <dbReference type="Proteomes" id="UP001271648"/>
    </source>
</evidence>
<keyword evidence="1" id="KW-0472">Membrane</keyword>
<dbReference type="EMBL" id="JAUBDJ010000007">
    <property type="protein sequence ID" value="MDW0117771.1"/>
    <property type="molecule type" value="Genomic_DNA"/>
</dbReference>